<dbReference type="SUPFAM" id="SSF51735">
    <property type="entry name" value="NAD(P)-binding Rossmann-fold domains"/>
    <property type="match status" value="1"/>
</dbReference>
<evidence type="ECO:0000313" key="6">
    <source>
        <dbReference type="Proteomes" id="UP000034076"/>
    </source>
</evidence>
<dbReference type="PRINTS" id="PR00080">
    <property type="entry name" value="SDRFAMILY"/>
</dbReference>
<evidence type="ECO:0000256" key="1">
    <source>
        <dbReference type="ARBA" id="ARBA00006484"/>
    </source>
</evidence>
<dbReference type="GO" id="GO:0008206">
    <property type="term" value="P:bile acid metabolic process"/>
    <property type="evidence" value="ECO:0007669"/>
    <property type="project" value="UniProtKB-ARBA"/>
</dbReference>
<proteinExistence type="inferred from homology"/>
<dbReference type="InterPro" id="IPR002347">
    <property type="entry name" value="SDR_fam"/>
</dbReference>
<gene>
    <name evidence="5" type="ORF">CHK_2241</name>
</gene>
<evidence type="ECO:0000313" key="5">
    <source>
        <dbReference type="EMBL" id="KKI50178.1"/>
    </source>
</evidence>
<dbReference type="PROSITE" id="PS00061">
    <property type="entry name" value="ADH_SHORT"/>
    <property type="match status" value="1"/>
</dbReference>
<organism evidence="5 6">
    <name type="scientific">Christensenella hongkongensis</name>
    <dbReference type="NCBI Taxonomy" id="270498"/>
    <lineage>
        <taxon>Bacteria</taxon>
        <taxon>Bacillati</taxon>
        <taxon>Bacillota</taxon>
        <taxon>Clostridia</taxon>
        <taxon>Christensenellales</taxon>
        <taxon>Christensenellaceae</taxon>
        <taxon>Christensenella</taxon>
    </lineage>
</organism>
<feature type="domain" description="Ketoreductase" evidence="4">
    <location>
        <begin position="7"/>
        <end position="188"/>
    </location>
</feature>
<keyword evidence="6" id="KW-1185">Reference proteome</keyword>
<comment type="similarity">
    <text evidence="1 3">Belongs to the short-chain dehydrogenases/reductases (SDR) family.</text>
</comment>
<dbReference type="FunFam" id="3.40.50.720:FF:000084">
    <property type="entry name" value="Short-chain dehydrogenase reductase"/>
    <property type="match status" value="1"/>
</dbReference>
<comment type="caution">
    <text evidence="5">The sequence shown here is derived from an EMBL/GenBank/DDBJ whole genome shotgun (WGS) entry which is preliminary data.</text>
</comment>
<evidence type="ECO:0000256" key="3">
    <source>
        <dbReference type="RuleBase" id="RU000363"/>
    </source>
</evidence>
<dbReference type="GO" id="GO:0016491">
    <property type="term" value="F:oxidoreductase activity"/>
    <property type="evidence" value="ECO:0007669"/>
    <property type="project" value="UniProtKB-KW"/>
</dbReference>
<sequence>MKKFDGKLLVVTGGASGIGKATALLLAENGADVAVVDLNKEAAEKACEEIRALGREAKAYGCDVANYDMVVKTVEQIAADFGHIDILFNNAGIAPRGNVDTMSAEQWDKVIAVCLNSMFYMTKACAKYLKQSKGNIVNTGSDCSIHAEPNLAAYCAAKGAVVMLTKAHALDFQPFGVRVNTVLPGDLDTPLNVDALRADGVDVDNMDKSGWQKPIDIAKAVMYFADNDNDQVSGNFLSVRGVNQWI</sequence>
<dbReference type="Gene3D" id="3.40.50.720">
    <property type="entry name" value="NAD(P)-binding Rossmann-like Domain"/>
    <property type="match status" value="1"/>
</dbReference>
<dbReference type="AlphaFoldDB" id="A0A0M2NDB5"/>
<evidence type="ECO:0000256" key="2">
    <source>
        <dbReference type="ARBA" id="ARBA00023002"/>
    </source>
</evidence>
<evidence type="ECO:0000259" key="4">
    <source>
        <dbReference type="SMART" id="SM00822"/>
    </source>
</evidence>
<dbReference type="STRING" id="270498.CHK_2241"/>
<protein>
    <submittedName>
        <fullName evidence="5">Short-chain dehydrogenase/reductase SDR</fullName>
    </submittedName>
</protein>
<dbReference type="PRINTS" id="PR00081">
    <property type="entry name" value="GDHRDH"/>
</dbReference>
<dbReference type="InterPro" id="IPR036291">
    <property type="entry name" value="NAD(P)-bd_dom_sf"/>
</dbReference>
<dbReference type="Pfam" id="PF00106">
    <property type="entry name" value="adh_short"/>
    <property type="match status" value="1"/>
</dbReference>
<dbReference type="InterPro" id="IPR020904">
    <property type="entry name" value="Sc_DH/Rdtase_CS"/>
</dbReference>
<dbReference type="PANTHER" id="PTHR43669">
    <property type="entry name" value="5-KETO-D-GLUCONATE 5-REDUCTASE"/>
    <property type="match status" value="1"/>
</dbReference>
<accession>A0A0M2NDB5</accession>
<dbReference type="InterPro" id="IPR057326">
    <property type="entry name" value="KR_dom"/>
</dbReference>
<dbReference type="SMART" id="SM00822">
    <property type="entry name" value="PKS_KR"/>
    <property type="match status" value="1"/>
</dbReference>
<name>A0A0M2NDB5_9FIRM</name>
<dbReference type="OrthoDB" id="9803333at2"/>
<dbReference type="Proteomes" id="UP000034076">
    <property type="component" value="Unassembled WGS sequence"/>
</dbReference>
<dbReference type="RefSeq" id="WP_046444060.1">
    <property type="nucleotide sequence ID" value="NZ_LAYJ01000112.1"/>
</dbReference>
<dbReference type="CDD" id="cd05233">
    <property type="entry name" value="SDR_c"/>
    <property type="match status" value="1"/>
</dbReference>
<reference evidence="5 6" key="1">
    <citation type="submission" date="2015-04" db="EMBL/GenBank/DDBJ databases">
        <title>Draft genome sequence of bacteremic isolate Catabacter hongkongensis type strain HKU16T.</title>
        <authorList>
            <person name="Lau S.K."/>
            <person name="Teng J.L."/>
            <person name="Huang Y."/>
            <person name="Curreem S.O."/>
            <person name="Tsui S.K."/>
            <person name="Woo P.C."/>
        </authorList>
    </citation>
    <scope>NUCLEOTIDE SEQUENCE [LARGE SCALE GENOMIC DNA]</scope>
    <source>
        <strain evidence="5 6">HKU16</strain>
    </source>
</reference>
<dbReference type="PANTHER" id="PTHR43669:SF8">
    <property type="entry name" value="SHORT-CHAIN TYPE DEHYDROGENASE_REDUCTASE-RELATED"/>
    <property type="match status" value="1"/>
</dbReference>
<dbReference type="EMBL" id="LAYJ01000112">
    <property type="protein sequence ID" value="KKI50178.1"/>
    <property type="molecule type" value="Genomic_DNA"/>
</dbReference>
<keyword evidence="2" id="KW-0560">Oxidoreductase</keyword>